<feature type="region of interest" description="Disordered" evidence="1">
    <location>
        <begin position="573"/>
        <end position="750"/>
    </location>
</feature>
<feature type="region of interest" description="Disordered" evidence="1">
    <location>
        <begin position="1"/>
        <end position="156"/>
    </location>
</feature>
<feature type="compositionally biased region" description="Basic and acidic residues" evidence="1">
    <location>
        <begin position="282"/>
        <end position="292"/>
    </location>
</feature>
<feature type="compositionally biased region" description="Polar residues" evidence="1">
    <location>
        <begin position="683"/>
        <end position="701"/>
    </location>
</feature>
<feature type="compositionally biased region" description="Basic and acidic residues" evidence="1">
    <location>
        <begin position="544"/>
        <end position="553"/>
    </location>
</feature>
<feature type="compositionally biased region" description="Basic residues" evidence="1">
    <location>
        <begin position="352"/>
        <end position="361"/>
    </location>
</feature>
<evidence type="ECO:0000256" key="1">
    <source>
        <dbReference type="SAM" id="MobiDB-lite"/>
    </source>
</evidence>
<feature type="compositionally biased region" description="Low complexity" evidence="1">
    <location>
        <begin position="525"/>
        <end position="534"/>
    </location>
</feature>
<reference evidence="2" key="1">
    <citation type="journal article" date="2017" name="Mycologia">
        <title>Fusarium algeriense, sp. nov., a novel toxigenic crown rot pathogen of durum wheat from Algeria is nested in the Fusarium burgessii species complex.</title>
        <authorList>
            <person name="Laraba I."/>
            <person name="Keddad A."/>
            <person name="Boureghda H."/>
            <person name="Abdallah N."/>
            <person name="Vaughan M.M."/>
            <person name="Proctor R.H."/>
            <person name="Busman M."/>
            <person name="O'Donnell K."/>
        </authorList>
    </citation>
    <scope>NUCLEOTIDE SEQUENCE</scope>
    <source>
        <strain evidence="2">NRRL 25174</strain>
    </source>
</reference>
<keyword evidence="3" id="KW-1185">Reference proteome</keyword>
<feature type="compositionally biased region" description="Basic and acidic residues" evidence="1">
    <location>
        <begin position="454"/>
        <end position="468"/>
    </location>
</feature>
<dbReference type="OrthoDB" id="4953021at2759"/>
<dbReference type="AlphaFoldDB" id="A0A9P5A662"/>
<protein>
    <submittedName>
        <fullName evidence="2">Uncharacterized protein</fullName>
    </submittedName>
</protein>
<evidence type="ECO:0000313" key="3">
    <source>
        <dbReference type="Proteomes" id="UP000730481"/>
    </source>
</evidence>
<reference evidence="2" key="2">
    <citation type="submission" date="2020-02" db="EMBL/GenBank/DDBJ databases">
        <title>Identification and distribution of gene clusters putatively required for synthesis of sphingolipid metabolism inhibitors in phylogenetically diverse species of the filamentous fungus Fusarium.</title>
        <authorList>
            <person name="Kim H.-S."/>
            <person name="Busman M."/>
            <person name="Brown D.W."/>
            <person name="Divon H."/>
            <person name="Uhlig S."/>
            <person name="Proctor R.H."/>
        </authorList>
    </citation>
    <scope>NUCLEOTIDE SEQUENCE</scope>
    <source>
        <strain evidence="2">NRRL 25174</strain>
    </source>
</reference>
<comment type="caution">
    <text evidence="2">The sequence shown here is derived from an EMBL/GenBank/DDBJ whole genome shotgun (WGS) entry which is preliminary data.</text>
</comment>
<sequence length="750" mass="82905">MPPRRGGKSGPRPKPKRQSARLLATIGQLDTTPSRHDQSPEEAQPQDPIPTLPNQDGNPEPPNDEIPSTYDIDYDLNDDDLRQLVPDEPVPSAQPPDFSWSEIGSTRRSTPLREDEPNIFDQASLLDEFSSPKSGQGKLPTTQPLSESDLENKDTAYVDFSETASTVRRSSPYVSLAPSQLADEDALNFVENNPLALLPDTIPDSLSVAGLPPFPQFETMDHLPEDELYDVTPPKSTAELEAETSRKGEEVPQATPETSQRSKKRDPPQTSKTKAKPGKASKSHDTLTRLLEEELDPSGDDEGEKQASSPPERPATKRPKRKSGARQVQETPEKKPLAAATDESQTMEQREKGKKLRKQRAKTPLQFDEETLELKDAPPLKVVEHQPRMTLVGKLRESHAASVSPVTNEEKGTLGSKQRAAPKHKKPTQNTPKKEKPPKKPPPVTRKSGLKKVVSQDKPDTFEKEKKHVSPATKAAAKPSPSTNKRTTRAKVKEEKAPALQPPKVQEVSETKHETQGSTQDPIVLSSDPESSLLSEDDEFNPIEDFRPTEKRQPAIMTKPTVGELLVDPNAASIQSLDQAHREEVQPLVHPQALSQNPEPPRPSRRPKEQIAAQKRAVPVKHDPRKLFEEPLPSTQRNRVTGKGPREVLSARDTNILVQQNTSQARILKRPATTADPIVDVSQPPQKMSRLSRSFSVSQAGSPLPLETSPAQLVGGTGLGEMEDVKPTNVPKRLKQMEPRRSQRLRRTAE</sequence>
<name>A0A9P5A662_9HYPO</name>
<evidence type="ECO:0000313" key="2">
    <source>
        <dbReference type="EMBL" id="KAF4332641.1"/>
    </source>
</evidence>
<organism evidence="2 3">
    <name type="scientific">Fusarium beomiforme</name>
    <dbReference type="NCBI Taxonomy" id="44412"/>
    <lineage>
        <taxon>Eukaryota</taxon>
        <taxon>Fungi</taxon>
        <taxon>Dikarya</taxon>
        <taxon>Ascomycota</taxon>
        <taxon>Pezizomycotina</taxon>
        <taxon>Sordariomycetes</taxon>
        <taxon>Hypocreomycetidae</taxon>
        <taxon>Hypocreales</taxon>
        <taxon>Nectriaceae</taxon>
        <taxon>Fusarium</taxon>
        <taxon>Fusarium burgessii species complex</taxon>
    </lineage>
</organism>
<feature type="compositionally biased region" description="Basic and acidic residues" evidence="1">
    <location>
        <begin position="735"/>
        <end position="750"/>
    </location>
</feature>
<feature type="compositionally biased region" description="Basic and acidic residues" evidence="1">
    <location>
        <begin position="620"/>
        <end position="629"/>
    </location>
</feature>
<feature type="region of interest" description="Disordered" evidence="1">
    <location>
        <begin position="200"/>
        <end position="555"/>
    </location>
</feature>
<feature type="compositionally biased region" description="Low complexity" evidence="1">
    <location>
        <begin position="470"/>
        <end position="483"/>
    </location>
</feature>
<proteinExistence type="predicted"/>
<gene>
    <name evidence="2" type="ORF">FBEOM_13576</name>
</gene>
<dbReference type="Proteomes" id="UP000730481">
    <property type="component" value="Unassembled WGS sequence"/>
</dbReference>
<feature type="compositionally biased region" description="Acidic residues" evidence="1">
    <location>
        <begin position="293"/>
        <end position="303"/>
    </location>
</feature>
<dbReference type="EMBL" id="PVQB02001022">
    <property type="protein sequence ID" value="KAF4332641.1"/>
    <property type="molecule type" value="Genomic_DNA"/>
</dbReference>
<feature type="compositionally biased region" description="Polar residues" evidence="1">
    <location>
        <begin position="652"/>
        <end position="665"/>
    </location>
</feature>
<feature type="compositionally biased region" description="Polar residues" evidence="1">
    <location>
        <begin position="131"/>
        <end position="146"/>
    </location>
</feature>
<feature type="compositionally biased region" description="Basic residues" evidence="1">
    <location>
        <begin position="1"/>
        <end position="19"/>
    </location>
</feature>
<accession>A0A9P5A662</accession>
<feature type="compositionally biased region" description="Basic and acidic residues" evidence="1">
    <location>
        <begin position="372"/>
        <end position="387"/>
    </location>
</feature>